<dbReference type="Gene3D" id="1.20.1440.120">
    <property type="entry name" value="Recombination protein O, C-terminal domain"/>
    <property type="match status" value="1"/>
</dbReference>
<dbReference type="Proteomes" id="UP001057481">
    <property type="component" value="Unassembled WGS sequence"/>
</dbReference>
<keyword evidence="5 7" id="KW-0234">DNA repair</keyword>
<organism evidence="9 10">
    <name type="scientific">Periweissella beninensis</name>
    <dbReference type="NCBI Taxonomy" id="504936"/>
    <lineage>
        <taxon>Bacteria</taxon>
        <taxon>Bacillati</taxon>
        <taxon>Bacillota</taxon>
        <taxon>Bacilli</taxon>
        <taxon>Lactobacillales</taxon>
        <taxon>Lactobacillaceae</taxon>
        <taxon>Periweissella</taxon>
    </lineage>
</organism>
<dbReference type="InterPro" id="IPR022572">
    <property type="entry name" value="DNA_rep/recomb_RecO_N"/>
</dbReference>
<dbReference type="RefSeq" id="WP_205143311.1">
    <property type="nucleotide sequence ID" value="NZ_JAFBDN010000004.1"/>
</dbReference>
<dbReference type="SUPFAM" id="SSF50249">
    <property type="entry name" value="Nucleic acid-binding proteins"/>
    <property type="match status" value="1"/>
</dbReference>
<protein>
    <recommendedName>
        <fullName evidence="2 7">DNA repair protein RecO</fullName>
    </recommendedName>
    <alternativeName>
        <fullName evidence="6 7">Recombination protein O</fullName>
    </alternativeName>
</protein>
<comment type="similarity">
    <text evidence="1 7">Belongs to the RecO family.</text>
</comment>
<dbReference type="InterPro" id="IPR042242">
    <property type="entry name" value="RecO_C"/>
</dbReference>
<dbReference type="SUPFAM" id="SSF57863">
    <property type="entry name" value="ArfGap/RecO-like zinc finger"/>
    <property type="match status" value="1"/>
</dbReference>
<dbReference type="EMBL" id="JAGMVS010000039">
    <property type="protein sequence ID" value="MCM2436779.1"/>
    <property type="molecule type" value="Genomic_DNA"/>
</dbReference>
<dbReference type="HAMAP" id="MF_00201">
    <property type="entry name" value="RecO"/>
    <property type="match status" value="1"/>
</dbReference>
<dbReference type="Gene3D" id="2.40.50.140">
    <property type="entry name" value="Nucleic acid-binding proteins"/>
    <property type="match status" value="1"/>
</dbReference>
<evidence type="ECO:0000256" key="7">
    <source>
        <dbReference type="HAMAP-Rule" id="MF_00201"/>
    </source>
</evidence>
<feature type="domain" description="DNA replication/recombination mediator RecO N-terminal" evidence="8">
    <location>
        <begin position="6"/>
        <end position="79"/>
    </location>
</feature>
<dbReference type="PANTHER" id="PTHR33991">
    <property type="entry name" value="DNA REPAIR PROTEIN RECO"/>
    <property type="match status" value="1"/>
</dbReference>
<dbReference type="PANTHER" id="PTHR33991:SF1">
    <property type="entry name" value="DNA REPAIR PROTEIN RECO"/>
    <property type="match status" value="1"/>
</dbReference>
<evidence type="ECO:0000313" key="10">
    <source>
        <dbReference type="Proteomes" id="UP001057481"/>
    </source>
</evidence>
<evidence type="ECO:0000256" key="2">
    <source>
        <dbReference type="ARBA" id="ARBA00021310"/>
    </source>
</evidence>
<comment type="caution">
    <text evidence="9">The sequence shown here is derived from an EMBL/GenBank/DDBJ whole genome shotgun (WGS) entry which is preliminary data.</text>
</comment>
<dbReference type="NCBIfam" id="TIGR00613">
    <property type="entry name" value="reco"/>
    <property type="match status" value="1"/>
</dbReference>
<reference evidence="9" key="1">
    <citation type="submission" date="2021-04" db="EMBL/GenBank/DDBJ databases">
        <title>Taxonomic assessment of Weissella genus.</title>
        <authorList>
            <person name="Fanelli F."/>
            <person name="Chieffi D."/>
            <person name="Dell'Aquila A."/>
            <person name="Gyu-Sung C."/>
            <person name="Franz C.M.A.P."/>
            <person name="Fusco V."/>
        </authorList>
    </citation>
    <scope>NUCLEOTIDE SEQUENCE</scope>
    <source>
        <strain evidence="9">LMG 25373</strain>
    </source>
</reference>
<accession>A0ABT0VIT7</accession>
<dbReference type="Pfam" id="PF11967">
    <property type="entry name" value="RecO_N"/>
    <property type="match status" value="1"/>
</dbReference>
<dbReference type="InterPro" id="IPR037278">
    <property type="entry name" value="ARFGAP/RecO"/>
</dbReference>
<evidence type="ECO:0000259" key="8">
    <source>
        <dbReference type="Pfam" id="PF11967"/>
    </source>
</evidence>
<evidence type="ECO:0000256" key="4">
    <source>
        <dbReference type="ARBA" id="ARBA00023172"/>
    </source>
</evidence>
<evidence type="ECO:0000256" key="6">
    <source>
        <dbReference type="ARBA" id="ARBA00033409"/>
    </source>
</evidence>
<proteinExistence type="inferred from homology"/>
<gene>
    <name evidence="7 9" type="primary">recO</name>
    <name evidence="9" type="ORF">KAK10_02380</name>
</gene>
<keyword evidence="3 7" id="KW-0227">DNA damage</keyword>
<evidence type="ECO:0000256" key="5">
    <source>
        <dbReference type="ARBA" id="ARBA00023204"/>
    </source>
</evidence>
<comment type="function">
    <text evidence="7">Involved in DNA repair and RecF pathway recombination.</text>
</comment>
<evidence type="ECO:0000313" key="9">
    <source>
        <dbReference type="EMBL" id="MCM2436779.1"/>
    </source>
</evidence>
<dbReference type="InterPro" id="IPR012340">
    <property type="entry name" value="NA-bd_OB-fold"/>
</dbReference>
<evidence type="ECO:0000256" key="3">
    <source>
        <dbReference type="ARBA" id="ARBA00022763"/>
    </source>
</evidence>
<name>A0ABT0VIT7_9LACO</name>
<keyword evidence="10" id="KW-1185">Reference proteome</keyword>
<keyword evidence="4 7" id="KW-0233">DNA recombination</keyword>
<dbReference type="InterPro" id="IPR003717">
    <property type="entry name" value="RecO"/>
</dbReference>
<sequence>MVQDQHFNGIIMYRQNYREQDLLVKVLTEHAGKRMFFLKRARQTNFPLASALLPFTTATYEGKLNLTGLSFINTARNVTNYPQLLADIKLNAYTTYIMSLLDAAYEDRISIPKWYNQLKVVLGKLNAGIDPQVIAQIIAIQMLEPFGVKPSLSACVSCQQTQITMDFSPRHNGMLCQNHWALDEHRLHLSPRAVYYLQHFQTLDLTRINSITMKQGTKDELQRFIDERYTNAVGIQLKAKSFIDQMDSWQQASQTLIAKRRHLQDN</sequence>
<evidence type="ECO:0000256" key="1">
    <source>
        <dbReference type="ARBA" id="ARBA00007452"/>
    </source>
</evidence>
<dbReference type="Pfam" id="PF02565">
    <property type="entry name" value="RecO_C"/>
    <property type="match status" value="1"/>
</dbReference>